<dbReference type="Gene3D" id="2.60.40.10">
    <property type="entry name" value="Immunoglobulins"/>
    <property type="match status" value="2"/>
</dbReference>
<feature type="domain" description="Ig-like" evidence="3">
    <location>
        <begin position="146"/>
        <end position="228"/>
    </location>
</feature>
<dbReference type="InterPro" id="IPR036179">
    <property type="entry name" value="Ig-like_dom_sf"/>
</dbReference>
<dbReference type="InterPro" id="IPR003599">
    <property type="entry name" value="Ig_sub"/>
</dbReference>
<keyword evidence="2" id="KW-0812">Transmembrane</keyword>
<evidence type="ECO:0000256" key="2">
    <source>
        <dbReference type="SAM" id="Phobius"/>
    </source>
</evidence>
<dbReference type="SMART" id="SM00409">
    <property type="entry name" value="IG"/>
    <property type="match status" value="2"/>
</dbReference>
<protein>
    <recommendedName>
        <fullName evidence="3">Ig-like domain-containing protein</fullName>
    </recommendedName>
</protein>
<proteinExistence type="predicted"/>
<reference evidence="4" key="1">
    <citation type="submission" date="2016-05" db="EMBL/GenBank/DDBJ databases">
        <authorList>
            <person name="Lavstsen T."/>
            <person name="Jespersen J.S."/>
        </authorList>
    </citation>
    <scope>NUCLEOTIDE SEQUENCE</scope>
    <source>
        <tissue evidence="4">Brain</tissue>
    </source>
</reference>
<sequence>MLVFDQKILCSFVFLLTGVVGQMVQYGFISTCAVRGSTVTLPCSFTPLASFTDDGKEIPLKIVRVRWCVNHQICQKTTPSLYDSNSSNNNSRYQYLGDMKSNCTLQVREVQMIDEATFRFRMEADNDKGHFTKPGGGMNVTVVEATKMSIKSSSSNSTFRRGQAVSLQCTSGNCTVHQLEITWLKDGRALSETSPALLLGPLTLEDSGNYSCVLKTDSETRSDPFRLQVEEGNNSNLPLILGGVFGVLLVVIALILVIIIKRKRAAMSRDDGGGGVMEQKPADTIYSSILPPSAVQPGTQRMETSQETEDVSYAAVQFSANKHNRKLEETANSSVYASIVTRG</sequence>
<dbReference type="Pfam" id="PF13895">
    <property type="entry name" value="Ig_2"/>
    <property type="match status" value="1"/>
</dbReference>
<gene>
    <name evidence="4" type="primary">Nfu_g_1_016892</name>
</gene>
<evidence type="ECO:0000256" key="1">
    <source>
        <dbReference type="SAM" id="MobiDB-lite"/>
    </source>
</evidence>
<dbReference type="PANTHER" id="PTHR46013">
    <property type="entry name" value="VASCULAR CELL ADHESION MOLECULE 1"/>
    <property type="match status" value="1"/>
</dbReference>
<evidence type="ECO:0000259" key="3">
    <source>
        <dbReference type="PROSITE" id="PS50835"/>
    </source>
</evidence>
<dbReference type="InterPro" id="IPR013106">
    <property type="entry name" value="Ig_V-set"/>
</dbReference>
<dbReference type="InterPro" id="IPR013783">
    <property type="entry name" value="Ig-like_fold"/>
</dbReference>
<dbReference type="InterPro" id="IPR007110">
    <property type="entry name" value="Ig-like_dom"/>
</dbReference>
<feature type="compositionally biased region" description="Polar residues" evidence="1">
    <location>
        <begin position="296"/>
        <end position="305"/>
    </location>
</feature>
<dbReference type="SMART" id="SM00408">
    <property type="entry name" value="IGc2"/>
    <property type="match status" value="1"/>
</dbReference>
<dbReference type="AlphaFoldDB" id="A0A1A8EL79"/>
<reference evidence="4" key="2">
    <citation type="submission" date="2016-06" db="EMBL/GenBank/DDBJ databases">
        <title>The genome of a short-lived fish provides insights into sex chromosome evolution and the genetic control of aging.</title>
        <authorList>
            <person name="Reichwald K."/>
            <person name="Felder M."/>
            <person name="Petzold A."/>
            <person name="Koch P."/>
            <person name="Groth M."/>
            <person name="Platzer M."/>
        </authorList>
    </citation>
    <scope>NUCLEOTIDE SEQUENCE</scope>
    <source>
        <tissue evidence="4">Brain</tissue>
    </source>
</reference>
<name>A0A1A8EL79_9TELE</name>
<keyword evidence="2" id="KW-0472">Membrane</keyword>
<dbReference type="SUPFAM" id="SSF48726">
    <property type="entry name" value="Immunoglobulin"/>
    <property type="match status" value="2"/>
</dbReference>
<dbReference type="InterPro" id="IPR003598">
    <property type="entry name" value="Ig_sub2"/>
</dbReference>
<keyword evidence="2" id="KW-1133">Transmembrane helix</keyword>
<evidence type="ECO:0000313" key="4">
    <source>
        <dbReference type="EMBL" id="SBQ47868.1"/>
    </source>
</evidence>
<organism evidence="4">
    <name type="scientific">Nothobranchius korthausae</name>
    <dbReference type="NCBI Taxonomy" id="1143690"/>
    <lineage>
        <taxon>Eukaryota</taxon>
        <taxon>Metazoa</taxon>
        <taxon>Chordata</taxon>
        <taxon>Craniata</taxon>
        <taxon>Vertebrata</taxon>
        <taxon>Euteleostomi</taxon>
        <taxon>Actinopterygii</taxon>
        <taxon>Neopterygii</taxon>
        <taxon>Teleostei</taxon>
        <taxon>Neoteleostei</taxon>
        <taxon>Acanthomorphata</taxon>
        <taxon>Ovalentaria</taxon>
        <taxon>Atherinomorphae</taxon>
        <taxon>Cyprinodontiformes</taxon>
        <taxon>Nothobranchiidae</taxon>
        <taxon>Nothobranchius</taxon>
    </lineage>
</organism>
<dbReference type="PANTHER" id="PTHR46013:SF4">
    <property type="entry name" value="B-CELL RECEPTOR CD22-RELATED"/>
    <property type="match status" value="1"/>
</dbReference>
<dbReference type="Pfam" id="PF07686">
    <property type="entry name" value="V-set"/>
    <property type="match status" value="1"/>
</dbReference>
<feature type="region of interest" description="Disordered" evidence="1">
    <location>
        <begin position="288"/>
        <end position="308"/>
    </location>
</feature>
<dbReference type="PROSITE" id="PS50835">
    <property type="entry name" value="IG_LIKE"/>
    <property type="match status" value="1"/>
</dbReference>
<dbReference type="EMBL" id="HAEB01001393">
    <property type="protein sequence ID" value="SBQ47868.1"/>
    <property type="molecule type" value="Transcribed_RNA"/>
</dbReference>
<accession>A0A1A8EL79</accession>
<feature type="transmembrane region" description="Helical" evidence="2">
    <location>
        <begin position="237"/>
        <end position="260"/>
    </location>
</feature>